<dbReference type="EMBL" id="APRZ01000015">
    <property type="protein sequence ID" value="ENX34692.1"/>
    <property type="molecule type" value="Genomic_DNA"/>
</dbReference>
<feature type="domain" description="HTH lysR-type" evidence="5">
    <location>
        <begin position="3"/>
        <end position="60"/>
    </location>
</feature>
<keyword evidence="3" id="KW-0238">DNA-binding</keyword>
<dbReference type="AlphaFoldDB" id="N9R6A8"/>
<dbReference type="InterPro" id="IPR005119">
    <property type="entry name" value="LysR_subst-bd"/>
</dbReference>
<dbReference type="Proteomes" id="UP000013009">
    <property type="component" value="Unassembled WGS sequence"/>
</dbReference>
<evidence type="ECO:0000256" key="3">
    <source>
        <dbReference type="ARBA" id="ARBA00023125"/>
    </source>
</evidence>
<evidence type="ECO:0000313" key="7">
    <source>
        <dbReference type="Proteomes" id="UP000013009"/>
    </source>
</evidence>
<name>N9R6A8_9GAMM</name>
<dbReference type="InterPro" id="IPR036388">
    <property type="entry name" value="WH-like_DNA-bd_sf"/>
</dbReference>
<dbReference type="Gene3D" id="1.10.10.10">
    <property type="entry name" value="Winged helix-like DNA-binding domain superfamily/Winged helix DNA-binding domain"/>
    <property type="match status" value="1"/>
</dbReference>
<sequence length="283" mass="31684">MQVSLPALKAFESAARLGSFKLAAEELALTPTAISHHIANLEARFNVDLFHREVRKIVLTEVGERLAKQISAGFRTIEDAVDELGRVSHAIRISTTSSLAALVLIPALHEFSEHRPELSVEVSTGEALDNQLYHLSIRLGNIAAVPASEIIRYETFNLYGRQQIDLLNANDAPLVVFTTAWKNKALAAPPLEQWCRQNGIALSKIVVKSFDQELFGIQEALAGNGWVFASSTLMNRLLKQQQIQQCQTQSIQSDLCYYIPNKENIHHQKMNDFIAWLMQKLNQ</sequence>
<comment type="similarity">
    <text evidence="1">Belongs to the LysR transcriptional regulatory family.</text>
</comment>
<dbReference type="Pfam" id="PF03466">
    <property type="entry name" value="LysR_substrate"/>
    <property type="match status" value="1"/>
</dbReference>
<dbReference type="Gene3D" id="3.40.190.10">
    <property type="entry name" value="Periplasmic binding protein-like II"/>
    <property type="match status" value="2"/>
</dbReference>
<evidence type="ECO:0000256" key="4">
    <source>
        <dbReference type="ARBA" id="ARBA00023163"/>
    </source>
</evidence>
<dbReference type="PATRIC" id="fig|1217695.3.peg.1923"/>
<dbReference type="OrthoDB" id="5526340at2"/>
<dbReference type="PANTHER" id="PTHR30537:SF5">
    <property type="entry name" value="HTH-TYPE TRANSCRIPTIONAL ACTIVATOR TTDR-RELATED"/>
    <property type="match status" value="1"/>
</dbReference>
<evidence type="ECO:0000313" key="6">
    <source>
        <dbReference type="EMBL" id="ENX34692.1"/>
    </source>
</evidence>
<dbReference type="GO" id="GO:0003677">
    <property type="term" value="F:DNA binding"/>
    <property type="evidence" value="ECO:0007669"/>
    <property type="project" value="UniProtKB-KW"/>
</dbReference>
<dbReference type="Pfam" id="PF00126">
    <property type="entry name" value="HTH_1"/>
    <property type="match status" value="1"/>
</dbReference>
<reference evidence="6 7" key="1">
    <citation type="submission" date="2013-02" db="EMBL/GenBank/DDBJ databases">
        <title>The Genome Sequence of Acinetobacter sp. NIPH 1859.</title>
        <authorList>
            <consortium name="The Broad Institute Genome Sequencing Platform"/>
            <consortium name="The Broad Institute Genome Sequencing Center for Infectious Disease"/>
            <person name="Cerqueira G."/>
            <person name="Feldgarden M."/>
            <person name="Courvalin P."/>
            <person name="Perichon B."/>
            <person name="Grillot-Courvalin C."/>
            <person name="Clermont D."/>
            <person name="Rocha E."/>
            <person name="Yoon E.-J."/>
            <person name="Nemec A."/>
            <person name="Walker B."/>
            <person name="Young S.K."/>
            <person name="Zeng Q."/>
            <person name="Gargeya S."/>
            <person name="Fitzgerald M."/>
            <person name="Haas B."/>
            <person name="Abouelleil A."/>
            <person name="Alvarado L."/>
            <person name="Arachchi H.M."/>
            <person name="Berlin A.M."/>
            <person name="Chapman S.B."/>
            <person name="Dewar J."/>
            <person name="Goldberg J."/>
            <person name="Griggs A."/>
            <person name="Gujja S."/>
            <person name="Hansen M."/>
            <person name="Howarth C."/>
            <person name="Imamovic A."/>
            <person name="Larimer J."/>
            <person name="McCowan C."/>
            <person name="Murphy C."/>
            <person name="Neiman D."/>
            <person name="Pearson M."/>
            <person name="Priest M."/>
            <person name="Roberts A."/>
            <person name="Saif S."/>
            <person name="Shea T."/>
            <person name="Sisk P."/>
            <person name="Sykes S."/>
            <person name="Wortman J."/>
            <person name="Nusbaum C."/>
            <person name="Birren B."/>
        </authorList>
    </citation>
    <scope>NUCLEOTIDE SEQUENCE [LARGE SCALE GENOMIC DNA]</scope>
    <source>
        <strain evidence="6 7">NIPH 1859</strain>
    </source>
</reference>
<dbReference type="RefSeq" id="WP_005273592.1">
    <property type="nucleotide sequence ID" value="NZ_KB850195.1"/>
</dbReference>
<organism evidence="6 7">
    <name type="scientific">Acinetobacter colistiniresistens</name>
    <dbReference type="NCBI Taxonomy" id="280145"/>
    <lineage>
        <taxon>Bacteria</taxon>
        <taxon>Pseudomonadati</taxon>
        <taxon>Pseudomonadota</taxon>
        <taxon>Gammaproteobacteria</taxon>
        <taxon>Moraxellales</taxon>
        <taxon>Moraxellaceae</taxon>
        <taxon>Acinetobacter</taxon>
    </lineage>
</organism>
<evidence type="ECO:0000256" key="2">
    <source>
        <dbReference type="ARBA" id="ARBA00023015"/>
    </source>
</evidence>
<evidence type="ECO:0000256" key="1">
    <source>
        <dbReference type="ARBA" id="ARBA00009437"/>
    </source>
</evidence>
<dbReference type="InterPro" id="IPR000847">
    <property type="entry name" value="LysR_HTH_N"/>
</dbReference>
<accession>N9R6A8</accession>
<evidence type="ECO:0000259" key="5">
    <source>
        <dbReference type="PROSITE" id="PS50931"/>
    </source>
</evidence>
<dbReference type="GO" id="GO:0003700">
    <property type="term" value="F:DNA-binding transcription factor activity"/>
    <property type="evidence" value="ECO:0007669"/>
    <property type="project" value="InterPro"/>
</dbReference>
<gene>
    <name evidence="6" type="ORF">F889_01981</name>
</gene>
<proteinExistence type="inferred from homology"/>
<dbReference type="HOGENOM" id="CLU_039613_37_1_6"/>
<protein>
    <recommendedName>
        <fullName evidence="5">HTH lysR-type domain-containing protein</fullName>
    </recommendedName>
</protein>
<comment type="caution">
    <text evidence="6">The sequence shown here is derived from an EMBL/GenBank/DDBJ whole genome shotgun (WGS) entry which is preliminary data.</text>
</comment>
<dbReference type="SUPFAM" id="SSF53850">
    <property type="entry name" value="Periplasmic binding protein-like II"/>
    <property type="match status" value="1"/>
</dbReference>
<dbReference type="InterPro" id="IPR036390">
    <property type="entry name" value="WH_DNA-bd_sf"/>
</dbReference>
<keyword evidence="2" id="KW-0805">Transcription regulation</keyword>
<keyword evidence="7" id="KW-1185">Reference proteome</keyword>
<dbReference type="SUPFAM" id="SSF46785">
    <property type="entry name" value="Winged helix' DNA-binding domain"/>
    <property type="match status" value="1"/>
</dbReference>
<dbReference type="PROSITE" id="PS50931">
    <property type="entry name" value="HTH_LYSR"/>
    <property type="match status" value="1"/>
</dbReference>
<dbReference type="InterPro" id="IPR058163">
    <property type="entry name" value="LysR-type_TF_proteobact-type"/>
</dbReference>
<keyword evidence="4" id="KW-0804">Transcription</keyword>
<dbReference type="FunFam" id="1.10.10.10:FF:000001">
    <property type="entry name" value="LysR family transcriptional regulator"/>
    <property type="match status" value="1"/>
</dbReference>
<dbReference type="PANTHER" id="PTHR30537">
    <property type="entry name" value="HTH-TYPE TRANSCRIPTIONAL REGULATOR"/>
    <property type="match status" value="1"/>
</dbReference>